<accession>A0A0B7AMS7</accession>
<proteinExistence type="predicted"/>
<dbReference type="AlphaFoldDB" id="A0A0B7AMS7"/>
<organism evidence="1">
    <name type="scientific">Arion vulgaris</name>
    <dbReference type="NCBI Taxonomy" id="1028688"/>
    <lineage>
        <taxon>Eukaryota</taxon>
        <taxon>Metazoa</taxon>
        <taxon>Spiralia</taxon>
        <taxon>Lophotrochozoa</taxon>
        <taxon>Mollusca</taxon>
        <taxon>Gastropoda</taxon>
        <taxon>Heterobranchia</taxon>
        <taxon>Euthyneura</taxon>
        <taxon>Panpulmonata</taxon>
        <taxon>Eupulmonata</taxon>
        <taxon>Stylommatophora</taxon>
        <taxon>Helicina</taxon>
        <taxon>Arionoidea</taxon>
        <taxon>Arionidae</taxon>
        <taxon>Arion</taxon>
    </lineage>
</organism>
<dbReference type="EMBL" id="HACG01035253">
    <property type="protein sequence ID" value="CEK82118.1"/>
    <property type="molecule type" value="Transcribed_RNA"/>
</dbReference>
<protein>
    <submittedName>
        <fullName evidence="1">Uncharacterized protein</fullName>
    </submittedName>
</protein>
<reference evidence="1" key="1">
    <citation type="submission" date="2014-12" db="EMBL/GenBank/DDBJ databases">
        <title>Insight into the proteome of Arion vulgaris.</title>
        <authorList>
            <person name="Aradska J."/>
            <person name="Bulat T."/>
            <person name="Smidak R."/>
            <person name="Sarate P."/>
            <person name="Gangsoo J."/>
            <person name="Sialana F."/>
            <person name="Bilban M."/>
            <person name="Lubec G."/>
        </authorList>
    </citation>
    <scope>NUCLEOTIDE SEQUENCE</scope>
    <source>
        <tissue evidence="1">Skin</tissue>
    </source>
</reference>
<name>A0A0B7AMS7_9EUPU</name>
<evidence type="ECO:0000313" key="1">
    <source>
        <dbReference type="EMBL" id="CEK82118.1"/>
    </source>
</evidence>
<gene>
    <name evidence="1" type="primary">ORF129735</name>
</gene>
<sequence>MWKMSHIFELSYKLEKMSTPSSSIICGTFCDFKRTRLTIETFFHITVHKSNFNCH</sequence>